<protein>
    <submittedName>
        <fullName evidence="1">Uncharacterized protein</fullName>
    </submittedName>
</protein>
<dbReference type="AlphaFoldDB" id="A0A094SAG4"/>
<evidence type="ECO:0000313" key="1">
    <source>
        <dbReference type="EMBL" id="KGA15003.1"/>
    </source>
</evidence>
<reference evidence="1" key="1">
    <citation type="submission" date="2014-05" db="EMBL/GenBank/DDBJ databases">
        <title>Key roles for freshwater Actinobacteria revealed by deep metagenomic sequencing.</title>
        <authorList>
            <person name="Ghai R."/>
            <person name="Mizuno C.M."/>
            <person name="Picazo A."/>
            <person name="Camacho A."/>
            <person name="Rodriguez-Valera F."/>
        </authorList>
    </citation>
    <scope>NUCLEOTIDE SEQUENCE</scope>
</reference>
<name>A0A094SAG4_9ZZZZ</name>
<gene>
    <name evidence="1" type="ORF">GM50_18415</name>
</gene>
<proteinExistence type="predicted"/>
<sequence length="436" mass="46060">MKLSRPLQFIASIAVAIVIASALNVAITKKSFSENYPAVVCPPTLPGLASQISLSSKQTQFQRLQNRSTKTEIVKVLRLPVLKDSLLFNSEGSTPVAWQSRSGKWAGGVLCSGPASSQWFVGASADVTTKGRLIIVNSGLSDAVVDVQVFTENGKQPLRTLSVQSKNYLAISVDSLAPGDKRLTINVAPRSGRINSFVIDEQGKGLRALGGDFINPISTPTRTLVIPAVPNQGKATGQGSAAVHLLRVLTPGDVDTSVTVELISADGVFIPVGLNSRNISAGLVTEFAFSPKISSKVFALRITSTEAIVAAVESSVTVGARRDFVWSTPAPELSEFTMALTGLAPTIAFTGPQINVAIDLNLVNGKLIRKTIQGNEIVTWKVPIAARSIKITKVSADTYAGALVSSTNGYGYFPIAPGSVLTRVEIPDSNIRILNP</sequence>
<dbReference type="Pfam" id="PF18986">
    <property type="entry name" value="DUF5719"/>
    <property type="match status" value="1"/>
</dbReference>
<accession>A0A094SAG4</accession>
<comment type="caution">
    <text evidence="1">The sequence shown here is derived from an EMBL/GenBank/DDBJ whole genome shotgun (WGS) entry which is preliminary data.</text>
</comment>
<dbReference type="InterPro" id="IPR043777">
    <property type="entry name" value="DUF5719"/>
</dbReference>
<dbReference type="EMBL" id="JNSK01000110">
    <property type="protein sequence ID" value="KGA15003.1"/>
    <property type="molecule type" value="Genomic_DNA"/>
</dbReference>
<organism evidence="1">
    <name type="scientific">freshwater metagenome</name>
    <dbReference type="NCBI Taxonomy" id="449393"/>
    <lineage>
        <taxon>unclassified sequences</taxon>
        <taxon>metagenomes</taxon>
        <taxon>ecological metagenomes</taxon>
    </lineage>
</organism>